<gene>
    <name evidence="3" type="ORF">TWF696_008505</name>
</gene>
<name>A0AAV9UKM3_9PEZI</name>
<reference evidence="3 4" key="1">
    <citation type="submission" date="2019-10" db="EMBL/GenBank/DDBJ databases">
        <authorList>
            <person name="Palmer J.M."/>
        </authorList>
    </citation>
    <scope>NUCLEOTIDE SEQUENCE [LARGE SCALE GENOMIC DNA]</scope>
    <source>
        <strain evidence="3 4">TWF696</strain>
    </source>
</reference>
<protein>
    <recommendedName>
        <fullName evidence="5">BTB domain-containing protein</fullName>
    </recommendedName>
</protein>
<comment type="caution">
    <text evidence="3">The sequence shown here is derived from an EMBL/GenBank/DDBJ whole genome shotgun (WGS) entry which is preliminary data.</text>
</comment>
<evidence type="ECO:0000256" key="2">
    <source>
        <dbReference type="SAM" id="MobiDB-lite"/>
    </source>
</evidence>
<dbReference type="EMBL" id="JAVHNQ010000007">
    <property type="protein sequence ID" value="KAK6341430.1"/>
    <property type="molecule type" value="Genomic_DNA"/>
</dbReference>
<evidence type="ECO:0000313" key="3">
    <source>
        <dbReference type="EMBL" id="KAK6341430.1"/>
    </source>
</evidence>
<evidence type="ECO:0000313" key="4">
    <source>
        <dbReference type="Proteomes" id="UP001375240"/>
    </source>
</evidence>
<evidence type="ECO:0000256" key="1">
    <source>
        <dbReference type="SAM" id="Coils"/>
    </source>
</evidence>
<feature type="compositionally biased region" description="Low complexity" evidence="2">
    <location>
        <begin position="71"/>
        <end position="81"/>
    </location>
</feature>
<accession>A0AAV9UKM3</accession>
<keyword evidence="4" id="KW-1185">Reference proteome</keyword>
<sequence length="560" mass="62118">MSFIAWGDPQCPQFCHACRVDCRCERCNVCHACLGHYTGYTATPACGDYRHRCNVTRAPAPAPAAAPAPAPASDSSESPPKASRKKVQKSIFLAAPSRPRLKNFQTTVQMYLPQHSIKDSAEKNLTEKDLKEKGLPESDEQYIKLLKTVALKEVQQDLLQAEIEHMKDMEEKRIRDAKKKARETELESLRSRLAALENPPKPQSDDLFSTSKMKGLLDALPSVNHTHDTGGYSHLDPYGGCHKVEVSGNTTVRICLPYGSYDVHNENLACSEYFRHQARKGQSIDASNFDSESEIFQKFIDFCYQKNYQVEKDHPDNLAIHAKVYVLANQIECLGLRDLALSKAVNLCNSLRLSGKMELGYILTNAVPVVYANTKKYDPEYHYDRVAVSIDDIEFGPIRELLSTFAAENLNDIIQGASNEYTRCTVLFPKFAQHVAAKKREWDALWLNMVGLEERQARGLAVAGPLQKIQAVVPEPGITTTEVGHLLLPKGLLAGVLGTFILDATVGSPGLTMMGLVVQDTGMMTIHQPDMDVAALIGRLLVAYFSYGLSLRLSTTCLIL</sequence>
<dbReference type="AlphaFoldDB" id="A0AAV9UKM3"/>
<feature type="region of interest" description="Disordered" evidence="2">
    <location>
        <begin position="60"/>
        <end position="88"/>
    </location>
</feature>
<feature type="coiled-coil region" evidence="1">
    <location>
        <begin position="151"/>
        <end position="187"/>
    </location>
</feature>
<keyword evidence="1" id="KW-0175">Coiled coil</keyword>
<organism evidence="3 4">
    <name type="scientific">Orbilia brochopaga</name>
    <dbReference type="NCBI Taxonomy" id="3140254"/>
    <lineage>
        <taxon>Eukaryota</taxon>
        <taxon>Fungi</taxon>
        <taxon>Dikarya</taxon>
        <taxon>Ascomycota</taxon>
        <taxon>Pezizomycotina</taxon>
        <taxon>Orbiliomycetes</taxon>
        <taxon>Orbiliales</taxon>
        <taxon>Orbiliaceae</taxon>
        <taxon>Orbilia</taxon>
    </lineage>
</organism>
<proteinExistence type="predicted"/>
<feature type="compositionally biased region" description="Pro residues" evidence="2">
    <location>
        <begin position="60"/>
        <end position="70"/>
    </location>
</feature>
<evidence type="ECO:0008006" key="5">
    <source>
        <dbReference type="Google" id="ProtNLM"/>
    </source>
</evidence>
<dbReference type="Proteomes" id="UP001375240">
    <property type="component" value="Unassembled WGS sequence"/>
</dbReference>